<proteinExistence type="predicted"/>
<name>A0A8C6VRF7_NOTFU</name>
<evidence type="ECO:0000259" key="1">
    <source>
        <dbReference type="PROSITE" id="PS50878"/>
    </source>
</evidence>
<dbReference type="PANTHER" id="PTHR33332">
    <property type="entry name" value="REVERSE TRANSCRIPTASE DOMAIN-CONTAINING PROTEIN"/>
    <property type="match status" value="1"/>
</dbReference>
<dbReference type="InterPro" id="IPR043502">
    <property type="entry name" value="DNA/RNA_pol_sf"/>
</dbReference>
<dbReference type="CDD" id="cd01650">
    <property type="entry name" value="RT_nLTR_like"/>
    <property type="match status" value="1"/>
</dbReference>
<evidence type="ECO:0000313" key="3">
    <source>
        <dbReference type="Proteomes" id="UP000694548"/>
    </source>
</evidence>
<dbReference type="Ensembl" id="ENSNFUT00015038672.1">
    <property type="protein sequence ID" value="ENSNFUP00015037034.1"/>
    <property type="gene ID" value="ENSNFUG00015017924.1"/>
</dbReference>
<reference evidence="2" key="3">
    <citation type="submission" date="2025-09" db="UniProtKB">
        <authorList>
            <consortium name="Ensembl"/>
        </authorList>
    </citation>
    <scope>IDENTIFICATION</scope>
</reference>
<evidence type="ECO:0000313" key="2">
    <source>
        <dbReference type="Ensembl" id="ENSNFUP00015037034.1"/>
    </source>
</evidence>
<feature type="domain" description="Reverse transcriptase" evidence="1">
    <location>
        <begin position="431"/>
        <end position="702"/>
    </location>
</feature>
<dbReference type="Gene3D" id="3.60.10.10">
    <property type="entry name" value="Endonuclease/exonuclease/phosphatase"/>
    <property type="match status" value="1"/>
</dbReference>
<keyword evidence="3" id="KW-1185">Reference proteome</keyword>
<reference evidence="2" key="1">
    <citation type="submission" date="2014-08" db="EMBL/GenBank/DDBJ databases">
        <authorList>
            <person name="Senf B."/>
            <person name="Petzold A."/>
            <person name="Downie B.R."/>
            <person name="Koch P."/>
            <person name="Platzer M."/>
        </authorList>
    </citation>
    <scope>NUCLEOTIDE SEQUENCE [LARGE SCALE GENOMIC DNA]</scope>
    <source>
        <strain evidence="2">GRZ</strain>
    </source>
</reference>
<dbReference type="InterPro" id="IPR036691">
    <property type="entry name" value="Endo/exonu/phosph_ase_sf"/>
</dbReference>
<sequence length="738" mass="81902">MTETWVQPGESAPLSERCPPECLVLNEPRLSGRGGGLLTLYNSFLPLKPLSGFVTPSSFELSVFELACCPPVLCALCYRPPKYNSVFLNEFSDFLADFLPKYERGIILGDFNIHICCPTKPLVKEFLDILDSFDLQQLVKDPTHERSHTLDLVLSFGLCASDLFVDQVCISDHFPIIFNISNLASLPTRHQAKHCARCFATSSSVMLSSSLEAGLLTSFSPSRSVGVDGLVDSINMACSVALDSVAPLKLRQKKIISDPRLNDNTRALRRQCRTHERKWKKDKLQISQQMLKDSLAAYQKAVRSAKNNYFANIIERHRGDQRKLFSTINSVLSLKDSTAPSTPTIALCTDFQNFFLEKISTIRQNLLGPVTQKESLCSPPFSDFDPVSLQDLDKLIKSIKPSGSPLDALPPMLLLGALPVVGPFILSILNYSLSSGVFPESFKKAVVQPLLKKPGLDQNDYASFRPISKLPFLSKVIEKMVHAQLSHNLLEHSLLDHFQSAFRPNHSTESAHICVLNDILTETDAGSFVLLLLLDLSAAFDTVDHNILLTRLKSFVGVTGTALNWFHSYLSDRSFSIHIGDSSSPFVPLPWGVPQGSILGPLLFSIYILPLGNIIAKHGLHYHIYANDCQIYMALNQLSSITQLSECLSEIKTWLASNFLKFNDNKTEAILFKPKHNLHTSAAFDLSPLNLNSCVTSLGVKLDVDLSMSAHANATVRSCFFQLCRLARLKPILNRLHS</sequence>
<dbReference type="GO" id="GO:0003824">
    <property type="term" value="F:catalytic activity"/>
    <property type="evidence" value="ECO:0007669"/>
    <property type="project" value="InterPro"/>
</dbReference>
<dbReference type="Pfam" id="PF14529">
    <property type="entry name" value="Exo_endo_phos_2"/>
    <property type="match status" value="1"/>
</dbReference>
<dbReference type="GeneTree" id="ENSGT01150000286909"/>
<reference evidence="2" key="2">
    <citation type="submission" date="2025-08" db="UniProtKB">
        <authorList>
            <consortium name="Ensembl"/>
        </authorList>
    </citation>
    <scope>IDENTIFICATION</scope>
</reference>
<dbReference type="Proteomes" id="UP000694548">
    <property type="component" value="Chromosome sgr13"/>
</dbReference>
<accession>A0A8C6VRF7</accession>
<dbReference type="Pfam" id="PF00078">
    <property type="entry name" value="RVT_1"/>
    <property type="match status" value="1"/>
</dbReference>
<dbReference type="InterPro" id="IPR000477">
    <property type="entry name" value="RT_dom"/>
</dbReference>
<dbReference type="AlphaFoldDB" id="A0A8C6VRF7"/>
<protein>
    <recommendedName>
        <fullName evidence="1">Reverse transcriptase domain-containing protein</fullName>
    </recommendedName>
</protein>
<dbReference type="SUPFAM" id="SSF56672">
    <property type="entry name" value="DNA/RNA polymerases"/>
    <property type="match status" value="1"/>
</dbReference>
<dbReference type="InterPro" id="IPR005135">
    <property type="entry name" value="Endo/exonuclease/phosphatase"/>
</dbReference>
<dbReference type="PROSITE" id="PS50878">
    <property type="entry name" value="RT_POL"/>
    <property type="match status" value="1"/>
</dbReference>
<organism evidence="2 3">
    <name type="scientific">Nothobranchius furzeri</name>
    <name type="common">Turquoise killifish</name>
    <dbReference type="NCBI Taxonomy" id="105023"/>
    <lineage>
        <taxon>Eukaryota</taxon>
        <taxon>Metazoa</taxon>
        <taxon>Chordata</taxon>
        <taxon>Craniata</taxon>
        <taxon>Vertebrata</taxon>
        <taxon>Euteleostomi</taxon>
        <taxon>Actinopterygii</taxon>
        <taxon>Neopterygii</taxon>
        <taxon>Teleostei</taxon>
        <taxon>Neoteleostei</taxon>
        <taxon>Acanthomorphata</taxon>
        <taxon>Ovalentaria</taxon>
        <taxon>Atherinomorphae</taxon>
        <taxon>Cyprinodontiformes</taxon>
        <taxon>Nothobranchiidae</taxon>
        <taxon>Nothobranchius</taxon>
    </lineage>
</organism>
<dbReference type="SUPFAM" id="SSF56219">
    <property type="entry name" value="DNase I-like"/>
    <property type="match status" value="1"/>
</dbReference>